<feature type="compositionally biased region" description="Low complexity" evidence="1">
    <location>
        <begin position="51"/>
        <end position="82"/>
    </location>
</feature>
<feature type="region of interest" description="Disordered" evidence="1">
    <location>
        <begin position="32"/>
        <end position="115"/>
    </location>
</feature>
<evidence type="ECO:0000256" key="2">
    <source>
        <dbReference type="SAM" id="Phobius"/>
    </source>
</evidence>
<dbReference type="PANTHER" id="PTHR35902:SF6">
    <property type="entry name" value="CONSERVED WITHIN P. AEROPHILUM"/>
    <property type="match status" value="1"/>
</dbReference>
<feature type="signal peptide" evidence="3">
    <location>
        <begin position="1"/>
        <end position="26"/>
    </location>
</feature>
<gene>
    <name evidence="4" type="ORF">LKD36_02805</name>
</gene>
<feature type="chain" id="PRO_5042169486" description="CARDB domain-containing protein" evidence="3">
    <location>
        <begin position="27"/>
        <end position="702"/>
    </location>
</feature>
<protein>
    <recommendedName>
        <fullName evidence="6">CARDB domain-containing protein</fullName>
    </recommendedName>
</protein>
<keyword evidence="2" id="KW-1133">Transmembrane helix</keyword>
<keyword evidence="2" id="KW-0812">Transmembrane</keyword>
<keyword evidence="3" id="KW-0732">Signal</keyword>
<feature type="region of interest" description="Disordered" evidence="1">
    <location>
        <begin position="675"/>
        <end position="702"/>
    </location>
</feature>
<proteinExistence type="predicted"/>
<comment type="caution">
    <text evidence="4">The sequence shown here is derived from an EMBL/GenBank/DDBJ whole genome shotgun (WGS) entry which is preliminary data.</text>
</comment>
<organism evidence="4 5">
    <name type="scientific">Hominiventricola filiformis</name>
    <dbReference type="NCBI Taxonomy" id="2885352"/>
    <lineage>
        <taxon>Bacteria</taxon>
        <taxon>Bacillati</taxon>
        <taxon>Bacillota</taxon>
        <taxon>Clostridia</taxon>
        <taxon>Lachnospirales</taxon>
        <taxon>Lachnospiraceae</taxon>
        <taxon>Hominiventricola</taxon>
    </lineage>
</organism>
<dbReference type="Pfam" id="PF05753">
    <property type="entry name" value="TRAP_beta"/>
    <property type="match status" value="1"/>
</dbReference>
<keyword evidence="5" id="KW-1185">Reference proteome</keyword>
<feature type="compositionally biased region" description="Polar residues" evidence="1">
    <location>
        <begin position="36"/>
        <end position="48"/>
    </location>
</feature>
<dbReference type="PANTHER" id="PTHR35902">
    <property type="entry name" value="S-LAYER DOMAIN-LIKE PROTEIN-RELATED"/>
    <property type="match status" value="1"/>
</dbReference>
<evidence type="ECO:0000313" key="5">
    <source>
        <dbReference type="Proteomes" id="UP001198220"/>
    </source>
</evidence>
<keyword evidence="2" id="KW-0472">Membrane</keyword>
<reference evidence="4 5" key="1">
    <citation type="submission" date="2021-10" db="EMBL/GenBank/DDBJ databases">
        <title>Anaerobic single-cell dispensing facilitates the cultivation of human gut bacteria.</title>
        <authorList>
            <person name="Afrizal A."/>
        </authorList>
    </citation>
    <scope>NUCLEOTIDE SEQUENCE [LARGE SCALE GENOMIC DNA]</scope>
    <source>
        <strain evidence="4 5">CLA-AA-H276</strain>
    </source>
</reference>
<evidence type="ECO:0000256" key="1">
    <source>
        <dbReference type="SAM" id="MobiDB-lite"/>
    </source>
</evidence>
<evidence type="ECO:0000313" key="4">
    <source>
        <dbReference type="EMBL" id="MCC2125105.1"/>
    </source>
</evidence>
<dbReference type="EMBL" id="JAJEPS010000002">
    <property type="protein sequence ID" value="MCC2125105.1"/>
    <property type="molecule type" value="Genomic_DNA"/>
</dbReference>
<feature type="compositionally biased region" description="Basic and acidic residues" evidence="1">
    <location>
        <begin position="675"/>
        <end position="686"/>
    </location>
</feature>
<name>A0AAE3DAH1_9FIRM</name>
<evidence type="ECO:0008006" key="6">
    <source>
        <dbReference type="Google" id="ProtNLM"/>
    </source>
</evidence>
<dbReference type="Proteomes" id="UP001198220">
    <property type="component" value="Unassembled WGS sequence"/>
</dbReference>
<evidence type="ECO:0000256" key="3">
    <source>
        <dbReference type="SAM" id="SignalP"/>
    </source>
</evidence>
<sequence length="702" mass="75415">MNMKKRLLILSLSLCLGLGGSLTAYAAEVNPPAAESTENTETADQTETAPAEKTAAQPVEAAAQKEAAPAAKNTESTPAAEAATDDTTKAAADDSKKDGSSNTVTTEKPNTDIKVTPSNANALILMDAGAQSPKAAPGQTVEVVLPLAVNREYLPSEKYLLRNITIRLDIPKDSTKDTWPFNVVDASSTKHLDDMSYNSTAEVWYKLTVSEFAKEGVYPVNFTVNATVWREDSVNGTDVQEDVTFSMNVFMTVVGNGNMSGVTSAISPLEIAGREDHAIASPTGKPGETVVMSIPIVNKGQTLTNVTVAPVVTGDLETFPFVTTDINYGRELGTMENGTRQTVDWPMTISPYATTGNKVVTFRATYEENGVYGECTFNAYVYVKDGWVQESAPSLMVESYGLYVDDEEVQTVEAGKDVVLKLKLKNNAAKDIIYKTVATLKLADANSLILTSGYSDAAYVRSIPAGQTTDIEYHITARASASVGPSAATVTLAYENQDVVQGSATSTIQIPIKQPMNLQLDTPVVYGTPVQGEPVAVSLNMVNLGRSRAYNVSIVAMNGISMQDAYFGGDILAAGTLNADIQIIPNKSGQYAGTLVVQYEDADGEQYTQNVNVDLDTAPAVDETAVQADSENVEVQKKGGLPWWLVTFLILLIIICALLAWYFLVYKKKQEAQAEGAPEEKAQADKDQDEIQIINLEDEDNE</sequence>
<feature type="transmembrane region" description="Helical" evidence="2">
    <location>
        <begin position="641"/>
        <end position="664"/>
    </location>
</feature>
<dbReference type="AlphaFoldDB" id="A0AAE3DAH1"/>
<accession>A0AAE3DAH1</accession>
<feature type="compositionally biased region" description="Basic and acidic residues" evidence="1">
    <location>
        <begin position="86"/>
        <end position="99"/>
    </location>
</feature>
<dbReference type="RefSeq" id="WP_308458588.1">
    <property type="nucleotide sequence ID" value="NZ_JAJEPS010000002.1"/>
</dbReference>